<reference evidence="4" key="1">
    <citation type="submission" date="2023-06" db="EMBL/GenBank/DDBJ databases">
        <title>Survivors Of The Sea: Transcriptome response of Skeletonema marinoi to long-term dormancy.</title>
        <authorList>
            <person name="Pinder M.I.M."/>
            <person name="Kourtchenko O."/>
            <person name="Robertson E.K."/>
            <person name="Larsson T."/>
            <person name="Maumus F."/>
            <person name="Osuna-Cruz C.M."/>
            <person name="Vancaester E."/>
            <person name="Stenow R."/>
            <person name="Vandepoele K."/>
            <person name="Ploug H."/>
            <person name="Bruchert V."/>
            <person name="Godhe A."/>
            <person name="Topel M."/>
        </authorList>
    </citation>
    <scope>NUCLEOTIDE SEQUENCE</scope>
    <source>
        <strain evidence="4">R05AC</strain>
    </source>
</reference>
<dbReference type="AlphaFoldDB" id="A0AAD8YKW5"/>
<dbReference type="PROSITE" id="PS51184">
    <property type="entry name" value="JMJC"/>
    <property type="match status" value="1"/>
</dbReference>
<proteinExistence type="predicted"/>
<feature type="region of interest" description="Disordered" evidence="1">
    <location>
        <begin position="57"/>
        <end position="77"/>
    </location>
</feature>
<comment type="caution">
    <text evidence="4">The sequence shown here is derived from an EMBL/GenBank/DDBJ whole genome shotgun (WGS) entry which is preliminary data.</text>
</comment>
<evidence type="ECO:0000313" key="4">
    <source>
        <dbReference type="EMBL" id="KAK1747409.1"/>
    </source>
</evidence>
<accession>A0AAD8YKW5</accession>
<feature type="transmembrane region" description="Helical" evidence="2">
    <location>
        <begin position="20"/>
        <end position="38"/>
    </location>
</feature>
<keyword evidence="5" id="KW-1185">Reference proteome</keyword>
<dbReference type="InterPro" id="IPR003347">
    <property type="entry name" value="JmjC_dom"/>
</dbReference>
<dbReference type="Proteomes" id="UP001224775">
    <property type="component" value="Unassembled WGS sequence"/>
</dbReference>
<sequence>MTRFRRQPRRDGRVLDRRRVTIILISVLSALFVGVNYLSNNGDDYHYHESRNLDKTAALRSNTSDNQSSASKKEEDGMKRNNSLLNLHPASTENLPLCSATRISLTDKISTSFDETKPTIFTDWSPAALENWKDRMSFIQRFGSHPQYVKGGDVQPLQNARGEKCTARTSILVDTMRERFDNDESNVAGDVHGRQMKDDLLFFTNDVENPTFMESILKDVSVPAPISQHSAWAGENMGFSVFSAMEQGSSHPFHFHEAAWLGQVSGARLWYILPPGTSKKVVGAKMNGCDYFTGAAALPSGAKACIQRSGEVFYLPPSWLHATCALEPFSVGVGGQGGSPKVYEQDFPVPTVPNEWTEAKERAELAKCSAAVNKQTQTDGAKIRSVKEKKDDEQQNWKWFDGNIGEYYDKLERDEHAKRNPNVITSYAVHRWMGPQRKTLDHYILIRNAIYEMVLGRLPPPGEEVTPTGEESYPLRVFDGGCGLGAGLMWFEEHERTWSMTGHTISQEQYTWITKDLPEHKFNVRLLTYDKPLGENESDDKYHAIYSIEASIHSPNLSNTIKAWSDALEPGGVIVIIDDFLSVGVSRDDPDVDLFAKSWIANSVHSTTEVADMAEKNNMALVQDRDLGSQYSIAKLNYRNKAPKLRDEAGRVHQGWLGSKARQKLFLDGKITYRMIVLQKHGDISIEAERDATCAAVATSHEDETLAVEIRPTLMTGKGKEGGAQQECLSGWYCCGKGEEYWDDLAATRTESTKFLTLPRELFGDYLTSFAKHLTEFYQTYPADYPGQDNKKGIFLDIGGTGSVASGMTMVTSKFAHFAGPLDYWVLDSEPSAKKLSNAIVCDIDDCPAAQDCSYDVTFSFTVLEHAARPWKSFDTIARITKKGGLTLHLVPWSYQWHATPADNYRFSHTALTTLLQDRGFEVLDVGYDICNQPELVRKKRKDEHFEVIWLTYVVGRKL</sequence>
<dbReference type="Pfam" id="PF08241">
    <property type="entry name" value="Methyltransf_11"/>
    <property type="match status" value="1"/>
</dbReference>
<keyword evidence="2" id="KW-0472">Membrane</keyword>
<gene>
    <name evidence="4" type="ORF">QTG54_001372</name>
</gene>
<keyword evidence="2" id="KW-0812">Transmembrane</keyword>
<evidence type="ECO:0000259" key="3">
    <source>
        <dbReference type="PROSITE" id="PS51184"/>
    </source>
</evidence>
<evidence type="ECO:0000256" key="1">
    <source>
        <dbReference type="SAM" id="MobiDB-lite"/>
    </source>
</evidence>
<dbReference type="InterPro" id="IPR013216">
    <property type="entry name" value="Methyltransf_11"/>
</dbReference>
<organism evidence="4 5">
    <name type="scientific">Skeletonema marinoi</name>
    <dbReference type="NCBI Taxonomy" id="267567"/>
    <lineage>
        <taxon>Eukaryota</taxon>
        <taxon>Sar</taxon>
        <taxon>Stramenopiles</taxon>
        <taxon>Ochrophyta</taxon>
        <taxon>Bacillariophyta</taxon>
        <taxon>Coscinodiscophyceae</taxon>
        <taxon>Thalassiosirophycidae</taxon>
        <taxon>Thalassiosirales</taxon>
        <taxon>Skeletonemataceae</taxon>
        <taxon>Skeletonema</taxon>
        <taxon>Skeletonema marinoi-dohrnii complex</taxon>
    </lineage>
</organism>
<protein>
    <recommendedName>
        <fullName evidence="3">JmjC domain-containing protein</fullName>
    </recommendedName>
</protein>
<evidence type="ECO:0000256" key="2">
    <source>
        <dbReference type="SAM" id="Phobius"/>
    </source>
</evidence>
<dbReference type="SUPFAM" id="SSF51197">
    <property type="entry name" value="Clavaminate synthase-like"/>
    <property type="match status" value="1"/>
</dbReference>
<dbReference type="Gene3D" id="2.60.120.650">
    <property type="entry name" value="Cupin"/>
    <property type="match status" value="1"/>
</dbReference>
<feature type="compositionally biased region" description="Polar residues" evidence="1">
    <location>
        <begin position="59"/>
        <end position="70"/>
    </location>
</feature>
<feature type="domain" description="JmjC" evidence="3">
    <location>
        <begin position="211"/>
        <end position="364"/>
    </location>
</feature>
<dbReference type="EMBL" id="JATAAI010000002">
    <property type="protein sequence ID" value="KAK1747409.1"/>
    <property type="molecule type" value="Genomic_DNA"/>
</dbReference>
<evidence type="ECO:0000313" key="5">
    <source>
        <dbReference type="Proteomes" id="UP001224775"/>
    </source>
</evidence>
<name>A0AAD8YKW5_9STRA</name>
<dbReference type="InterPro" id="IPR029063">
    <property type="entry name" value="SAM-dependent_MTases_sf"/>
</dbReference>
<keyword evidence="2" id="KW-1133">Transmembrane helix</keyword>
<dbReference type="CDD" id="cd02440">
    <property type="entry name" value="AdoMet_MTases"/>
    <property type="match status" value="1"/>
</dbReference>
<dbReference type="SUPFAM" id="SSF53335">
    <property type="entry name" value="S-adenosyl-L-methionine-dependent methyltransferases"/>
    <property type="match status" value="2"/>
</dbReference>
<dbReference type="Gene3D" id="3.40.50.150">
    <property type="entry name" value="Vaccinia Virus protein VP39"/>
    <property type="match status" value="2"/>
</dbReference>
<dbReference type="GO" id="GO:0008757">
    <property type="term" value="F:S-adenosylmethionine-dependent methyltransferase activity"/>
    <property type="evidence" value="ECO:0007669"/>
    <property type="project" value="InterPro"/>
</dbReference>